<name>A0A1W1BE92_9ZZZZ</name>
<reference evidence="1" key="1">
    <citation type="submission" date="2016-10" db="EMBL/GenBank/DDBJ databases">
        <authorList>
            <person name="de Groot N.N."/>
        </authorList>
    </citation>
    <scope>NUCLEOTIDE SEQUENCE</scope>
</reference>
<protein>
    <submittedName>
        <fullName evidence="1">Uncharacterized protein</fullName>
    </submittedName>
</protein>
<proteinExistence type="predicted"/>
<evidence type="ECO:0000313" key="1">
    <source>
        <dbReference type="EMBL" id="SFV51817.1"/>
    </source>
</evidence>
<gene>
    <name evidence="1" type="ORF">MNB_SV-12-419</name>
</gene>
<accession>A0A1W1BE92</accession>
<organism evidence="1">
    <name type="scientific">hydrothermal vent metagenome</name>
    <dbReference type="NCBI Taxonomy" id="652676"/>
    <lineage>
        <taxon>unclassified sequences</taxon>
        <taxon>metagenomes</taxon>
        <taxon>ecological metagenomes</taxon>
    </lineage>
</organism>
<sequence length="44" mass="5286">MRRGLRIVEARRGFANLVFSIIDKTKQWLFQDTTQKLICSCWQK</sequence>
<dbReference type="AlphaFoldDB" id="A0A1W1BE92"/>
<dbReference type="EMBL" id="FPHE01000026">
    <property type="protein sequence ID" value="SFV51817.1"/>
    <property type="molecule type" value="Genomic_DNA"/>
</dbReference>